<dbReference type="EMBL" id="BAABHC010000002">
    <property type="protein sequence ID" value="GAA4424628.1"/>
    <property type="molecule type" value="Genomic_DNA"/>
</dbReference>
<accession>A0ABP8L986</accession>
<evidence type="ECO:0000313" key="1">
    <source>
        <dbReference type="EMBL" id="GAA4424628.1"/>
    </source>
</evidence>
<gene>
    <name evidence="1" type="ORF">GCM10023188_04700</name>
</gene>
<comment type="caution">
    <text evidence="1">The sequence shown here is derived from an EMBL/GenBank/DDBJ whole genome shotgun (WGS) entry which is preliminary data.</text>
</comment>
<reference evidence="2" key="1">
    <citation type="journal article" date="2019" name="Int. J. Syst. Evol. Microbiol.">
        <title>The Global Catalogue of Microorganisms (GCM) 10K type strain sequencing project: providing services to taxonomists for standard genome sequencing and annotation.</title>
        <authorList>
            <consortium name="The Broad Institute Genomics Platform"/>
            <consortium name="The Broad Institute Genome Sequencing Center for Infectious Disease"/>
            <person name="Wu L."/>
            <person name="Ma J."/>
        </authorList>
    </citation>
    <scope>NUCLEOTIDE SEQUENCE [LARGE SCALE GENOMIC DNA]</scope>
    <source>
        <strain evidence="2">JCM 17926</strain>
    </source>
</reference>
<organism evidence="1 2">
    <name type="scientific">Pontibacter saemangeumensis</name>
    <dbReference type="NCBI Taxonomy" id="1084525"/>
    <lineage>
        <taxon>Bacteria</taxon>
        <taxon>Pseudomonadati</taxon>
        <taxon>Bacteroidota</taxon>
        <taxon>Cytophagia</taxon>
        <taxon>Cytophagales</taxon>
        <taxon>Hymenobacteraceae</taxon>
        <taxon>Pontibacter</taxon>
    </lineage>
</organism>
<sequence length="61" mass="6261">MLLRYDGTAGANGTKAVGSAFGAGTTENGAVAPKNNHIGFKHGGLCFLLRVSDDVGRDLKL</sequence>
<evidence type="ECO:0000313" key="2">
    <source>
        <dbReference type="Proteomes" id="UP001500552"/>
    </source>
</evidence>
<keyword evidence="2" id="KW-1185">Reference proteome</keyword>
<protein>
    <submittedName>
        <fullName evidence="1">Uncharacterized protein</fullName>
    </submittedName>
</protein>
<name>A0ABP8L986_9BACT</name>
<proteinExistence type="predicted"/>
<dbReference type="Proteomes" id="UP001500552">
    <property type="component" value="Unassembled WGS sequence"/>
</dbReference>